<dbReference type="OrthoDB" id="9794694at2"/>
<dbReference type="SUPFAM" id="SSF46785">
    <property type="entry name" value="Winged helix' DNA-binding domain"/>
    <property type="match status" value="1"/>
</dbReference>
<dbReference type="Gene3D" id="3.40.190.10">
    <property type="entry name" value="Periplasmic binding protein-like II"/>
    <property type="match status" value="2"/>
</dbReference>
<dbReference type="RefSeq" id="WP_151118994.1">
    <property type="nucleotide sequence ID" value="NZ_CP042582.1"/>
</dbReference>
<dbReference type="GO" id="GO:0043565">
    <property type="term" value="F:sequence-specific DNA binding"/>
    <property type="evidence" value="ECO:0007669"/>
    <property type="project" value="TreeGrafter"/>
</dbReference>
<dbReference type="InterPro" id="IPR036390">
    <property type="entry name" value="WH_DNA-bd_sf"/>
</dbReference>
<dbReference type="InterPro" id="IPR005119">
    <property type="entry name" value="LysR_subst-bd"/>
</dbReference>
<dbReference type="PROSITE" id="PS50931">
    <property type="entry name" value="HTH_LYSR"/>
    <property type="match status" value="1"/>
</dbReference>
<evidence type="ECO:0000259" key="5">
    <source>
        <dbReference type="PROSITE" id="PS50931"/>
    </source>
</evidence>
<gene>
    <name evidence="6" type="ORF">FRZ61_35740</name>
</gene>
<keyword evidence="4" id="KW-0804">Transcription</keyword>
<keyword evidence="2" id="KW-0805">Transcription regulation</keyword>
<comment type="similarity">
    <text evidence="1">Belongs to the LysR transcriptional regulatory family.</text>
</comment>
<dbReference type="InterPro" id="IPR058163">
    <property type="entry name" value="LysR-type_TF_proteobact-type"/>
</dbReference>
<dbReference type="GO" id="GO:0003700">
    <property type="term" value="F:DNA-binding transcription factor activity"/>
    <property type="evidence" value="ECO:0007669"/>
    <property type="project" value="InterPro"/>
</dbReference>
<proteinExistence type="inferred from homology"/>
<protein>
    <submittedName>
        <fullName evidence="6">LysR family transcriptional regulator</fullName>
    </submittedName>
</protein>
<dbReference type="Pfam" id="PF03466">
    <property type="entry name" value="LysR_substrate"/>
    <property type="match status" value="1"/>
</dbReference>
<name>A0A5J6N8L8_9PROT</name>
<evidence type="ECO:0000256" key="3">
    <source>
        <dbReference type="ARBA" id="ARBA00023125"/>
    </source>
</evidence>
<dbReference type="Gene3D" id="1.10.10.10">
    <property type="entry name" value="Winged helix-like DNA-binding domain superfamily/Winged helix DNA-binding domain"/>
    <property type="match status" value="1"/>
</dbReference>
<dbReference type="CDD" id="cd08432">
    <property type="entry name" value="PBP2_GcdR_TrpI_HvrB_AmpR_like"/>
    <property type="match status" value="1"/>
</dbReference>
<evidence type="ECO:0000256" key="4">
    <source>
        <dbReference type="ARBA" id="ARBA00023163"/>
    </source>
</evidence>
<dbReference type="AlphaFoldDB" id="A0A5J6N8L8"/>
<dbReference type="GO" id="GO:0006351">
    <property type="term" value="P:DNA-templated transcription"/>
    <property type="evidence" value="ECO:0007669"/>
    <property type="project" value="TreeGrafter"/>
</dbReference>
<organism evidence="6 7">
    <name type="scientific">Hypericibacter adhaerens</name>
    <dbReference type="NCBI Taxonomy" id="2602016"/>
    <lineage>
        <taxon>Bacteria</taxon>
        <taxon>Pseudomonadati</taxon>
        <taxon>Pseudomonadota</taxon>
        <taxon>Alphaproteobacteria</taxon>
        <taxon>Rhodospirillales</taxon>
        <taxon>Dongiaceae</taxon>
        <taxon>Hypericibacter</taxon>
    </lineage>
</organism>
<dbReference type="InterPro" id="IPR000847">
    <property type="entry name" value="LysR_HTH_N"/>
</dbReference>
<evidence type="ECO:0000256" key="2">
    <source>
        <dbReference type="ARBA" id="ARBA00023015"/>
    </source>
</evidence>
<dbReference type="PANTHER" id="PTHR30537">
    <property type="entry name" value="HTH-TYPE TRANSCRIPTIONAL REGULATOR"/>
    <property type="match status" value="1"/>
</dbReference>
<evidence type="ECO:0000313" key="6">
    <source>
        <dbReference type="EMBL" id="QEX23636.1"/>
    </source>
</evidence>
<dbReference type="PANTHER" id="PTHR30537:SF74">
    <property type="entry name" value="HTH-TYPE TRANSCRIPTIONAL REGULATOR TRPI"/>
    <property type="match status" value="1"/>
</dbReference>
<evidence type="ECO:0000256" key="1">
    <source>
        <dbReference type="ARBA" id="ARBA00009437"/>
    </source>
</evidence>
<reference evidence="6 7" key="1">
    <citation type="submission" date="2019-08" db="EMBL/GenBank/DDBJ databases">
        <title>Hyperibacter terrae gen. nov., sp. nov. and Hyperibacter viscosus sp. nov., two new members in the family Rhodospirillaceae isolated from the rhizosphere of Hypericum perforatum.</title>
        <authorList>
            <person name="Noviana Z."/>
        </authorList>
    </citation>
    <scope>NUCLEOTIDE SEQUENCE [LARGE SCALE GENOMIC DNA]</scope>
    <source>
        <strain evidence="6 7">R5959</strain>
    </source>
</reference>
<accession>A0A5J6N8L8</accession>
<evidence type="ECO:0000313" key="7">
    <source>
        <dbReference type="Proteomes" id="UP000325797"/>
    </source>
</evidence>
<dbReference type="EMBL" id="CP042582">
    <property type="protein sequence ID" value="QEX23636.1"/>
    <property type="molecule type" value="Genomic_DNA"/>
</dbReference>
<keyword evidence="3" id="KW-0238">DNA-binding</keyword>
<dbReference type="Pfam" id="PF00126">
    <property type="entry name" value="HTH_1"/>
    <property type="match status" value="1"/>
</dbReference>
<sequence length="303" mass="33615">MEDLRRLILSPSALLAFEAAGRHMSFSGAAEELRLTQAAISYSIKRLETALGVTLFHRAHRAVSLTEAGERFFHDVSIGLAHIRRSADAIRREREPGHVTLSVSTAFASYWMVPRLARFHAALPHIDLRLQTVDKDVDLAREAMTLGVRRGDGNWPQFDSILLYREEIHAVASAAYAATVGAPVPASRLPELKLIHLDEPYRPRPNWTDWFAQAGVRWSDRGEGLRLNDYALVLQAVLEGEGIALGWHHIIEGMTARGVLVRACRESFLSGQGFYLVWPKGTTLAPDTAQVRDWLLAEAGAAP</sequence>
<dbReference type="KEGG" id="hadh:FRZ61_35740"/>
<dbReference type="SUPFAM" id="SSF53850">
    <property type="entry name" value="Periplasmic binding protein-like II"/>
    <property type="match status" value="1"/>
</dbReference>
<dbReference type="Proteomes" id="UP000325797">
    <property type="component" value="Chromosome"/>
</dbReference>
<dbReference type="PRINTS" id="PR00039">
    <property type="entry name" value="HTHLYSR"/>
</dbReference>
<dbReference type="FunFam" id="1.10.10.10:FF:000001">
    <property type="entry name" value="LysR family transcriptional regulator"/>
    <property type="match status" value="1"/>
</dbReference>
<keyword evidence="7" id="KW-1185">Reference proteome</keyword>
<dbReference type="InterPro" id="IPR036388">
    <property type="entry name" value="WH-like_DNA-bd_sf"/>
</dbReference>
<feature type="domain" description="HTH lysR-type" evidence="5">
    <location>
        <begin position="9"/>
        <end position="66"/>
    </location>
</feature>